<comment type="caution">
    <text evidence="6">The sequence shown here is derived from an EMBL/GenBank/DDBJ whole genome shotgun (WGS) entry which is preliminary data.</text>
</comment>
<dbReference type="Proteomes" id="UP000006034">
    <property type="component" value="Unassembled WGS sequence"/>
</dbReference>
<dbReference type="PANTHER" id="PTHR37419:SF8">
    <property type="entry name" value="TOXIN YJJJ"/>
    <property type="match status" value="1"/>
</dbReference>
<evidence type="ECO:0000256" key="3">
    <source>
        <dbReference type="ARBA" id="ARBA00022777"/>
    </source>
</evidence>
<sequence length="391" mass="42929">MRLEVYLNARGERRFVGLLEERGGDILFEYDKRFLDSGIELSPFLLPLRPGVASDPKRTFDGLFGVFNDSLPDGWGLLLLDRLLRRSGLPLERITPLSRLSLVGSGGMGALEYEPVTPDPDPLPERIDLDGVAEEAWRTLNEDPLPVETLRTLMALNGSSCGARPKIMVRVSGDRRLIVPDAVAEPGCDPWLIKFPARHDDPAIGRMEYACSLAAKRAGIEMPDTALFPGRDGAAYFGVRRFDREDGGKVHVHTACGLLHASHRYASLDYENLFRLGKSLTRNPEDVEKLVRLMAFNVRLGNQDDHSKNFSFLLDAKGRWRLAPAYDLTPSRGVGGEQTCMVNGKGRDITDKDMIAAASVVDVPARTVKAILEQVGEAVAALPAILAEVSG</sequence>
<dbReference type="OrthoDB" id="9805913at2"/>
<comment type="similarity">
    <text evidence="1">Belongs to the HipA Ser/Thr kinase family.</text>
</comment>
<dbReference type="HOGENOM" id="CLU_041102_1_0_7"/>
<feature type="domain" description="HipA-like C-terminal" evidence="4">
    <location>
        <begin position="159"/>
        <end position="380"/>
    </location>
</feature>
<dbReference type="RefSeq" id="WP_005030068.1">
    <property type="nucleotide sequence ID" value="NZ_KE150241.1"/>
</dbReference>
<gene>
    <name evidence="6" type="ORF">HMPREF0179_03344</name>
</gene>
<accession>E5YAX3</accession>
<evidence type="ECO:0000256" key="1">
    <source>
        <dbReference type="ARBA" id="ARBA00010164"/>
    </source>
</evidence>
<dbReference type="GO" id="GO:0005829">
    <property type="term" value="C:cytosol"/>
    <property type="evidence" value="ECO:0007669"/>
    <property type="project" value="TreeGrafter"/>
</dbReference>
<evidence type="ECO:0000313" key="6">
    <source>
        <dbReference type="EMBL" id="EFV42868.1"/>
    </source>
</evidence>
<reference evidence="6 7" key="2">
    <citation type="submission" date="2013-04" db="EMBL/GenBank/DDBJ databases">
        <title>The Genome Sequence of Bilophila wadsworthia 3_1_6.</title>
        <authorList>
            <consortium name="The Broad Institute Genomics Platform"/>
            <person name="Earl A."/>
            <person name="Ward D."/>
            <person name="Feldgarden M."/>
            <person name="Gevers D."/>
            <person name="Sibley C."/>
            <person name="Strauss J."/>
            <person name="Allen-Vercoe E."/>
            <person name="Walker B."/>
            <person name="Young S."/>
            <person name="Zeng Q."/>
            <person name="Gargeya S."/>
            <person name="Fitzgerald M."/>
            <person name="Haas B."/>
            <person name="Abouelleil A."/>
            <person name="Allen A.W."/>
            <person name="Alvarado L."/>
            <person name="Arachchi H.M."/>
            <person name="Berlin A.M."/>
            <person name="Chapman S.B."/>
            <person name="Gainer-Dewar J."/>
            <person name="Goldberg J."/>
            <person name="Griggs A."/>
            <person name="Gujja S."/>
            <person name="Hansen M."/>
            <person name="Howarth C."/>
            <person name="Imamovic A."/>
            <person name="Ireland A."/>
            <person name="Larimer J."/>
            <person name="McCowan C."/>
            <person name="Murphy C."/>
            <person name="Pearson M."/>
            <person name="Poon T.W."/>
            <person name="Priest M."/>
            <person name="Roberts A."/>
            <person name="Saif S."/>
            <person name="Shea T."/>
            <person name="Sisk P."/>
            <person name="Sykes S."/>
            <person name="Wortman J."/>
            <person name="Nusbaum C."/>
            <person name="Birren B."/>
        </authorList>
    </citation>
    <scope>NUCLEOTIDE SEQUENCE [LARGE SCALE GENOMIC DNA]</scope>
    <source>
        <strain evidence="6 7">3_1_6</strain>
    </source>
</reference>
<proteinExistence type="inferred from homology"/>
<dbReference type="Gene3D" id="1.10.1070.20">
    <property type="match status" value="1"/>
</dbReference>
<dbReference type="PANTHER" id="PTHR37419">
    <property type="entry name" value="SERINE/THREONINE-PROTEIN KINASE TOXIN HIPA"/>
    <property type="match status" value="1"/>
</dbReference>
<dbReference type="eggNOG" id="COG3550">
    <property type="taxonomic scope" value="Bacteria"/>
</dbReference>
<organism evidence="6 7">
    <name type="scientific">Bilophila wadsworthia (strain 3_1_6)</name>
    <dbReference type="NCBI Taxonomy" id="563192"/>
    <lineage>
        <taxon>Bacteria</taxon>
        <taxon>Pseudomonadati</taxon>
        <taxon>Thermodesulfobacteriota</taxon>
        <taxon>Desulfovibrionia</taxon>
        <taxon>Desulfovibrionales</taxon>
        <taxon>Desulfovibrionaceae</taxon>
        <taxon>Bilophila</taxon>
    </lineage>
</organism>
<evidence type="ECO:0000256" key="2">
    <source>
        <dbReference type="ARBA" id="ARBA00022679"/>
    </source>
</evidence>
<dbReference type="Pfam" id="PF13657">
    <property type="entry name" value="Couple_hipA"/>
    <property type="match status" value="1"/>
</dbReference>
<evidence type="ECO:0000313" key="7">
    <source>
        <dbReference type="Proteomes" id="UP000006034"/>
    </source>
</evidence>
<protein>
    <submittedName>
        <fullName evidence="6">Serine/threonine-protein kinase HipA</fullName>
    </submittedName>
</protein>
<evidence type="ECO:0000259" key="4">
    <source>
        <dbReference type="Pfam" id="PF07804"/>
    </source>
</evidence>
<keyword evidence="3 6" id="KW-0418">Kinase</keyword>
<dbReference type="InterPro" id="IPR052028">
    <property type="entry name" value="HipA_Ser/Thr_kinase"/>
</dbReference>
<dbReference type="Pfam" id="PF07804">
    <property type="entry name" value="HipA_C"/>
    <property type="match status" value="1"/>
</dbReference>
<reference evidence="6 7" key="1">
    <citation type="submission" date="2010-10" db="EMBL/GenBank/DDBJ databases">
        <authorList>
            <consortium name="The Broad Institute Genome Sequencing Platform"/>
            <person name="Ward D."/>
            <person name="Earl A."/>
            <person name="Feldgarden M."/>
            <person name="Young S.K."/>
            <person name="Gargeya S."/>
            <person name="Zeng Q."/>
            <person name="Alvarado L."/>
            <person name="Berlin A."/>
            <person name="Bochicchio J."/>
            <person name="Chapman S.B."/>
            <person name="Chen Z."/>
            <person name="Freedman E."/>
            <person name="Gellesch M."/>
            <person name="Goldberg J."/>
            <person name="Griggs A."/>
            <person name="Gujja S."/>
            <person name="Heilman E."/>
            <person name="Heiman D."/>
            <person name="Howarth C."/>
            <person name="Mehta T."/>
            <person name="Neiman D."/>
            <person name="Pearson M."/>
            <person name="Roberts A."/>
            <person name="Saif S."/>
            <person name="Shea T."/>
            <person name="Shenoy N."/>
            <person name="Sisk P."/>
            <person name="Stolte C."/>
            <person name="Sykes S."/>
            <person name="White J."/>
            <person name="Yandava C."/>
            <person name="Allen-Vercoe E."/>
            <person name="Sibley C."/>
            <person name="Ambrose C.E."/>
            <person name="Strauss J."/>
            <person name="Daigneault M."/>
            <person name="Haas B."/>
            <person name="Nusbaum C."/>
            <person name="Birren B."/>
        </authorList>
    </citation>
    <scope>NUCLEOTIDE SEQUENCE [LARGE SCALE GENOMIC DNA]</scope>
    <source>
        <strain evidence="6 7">3_1_6</strain>
    </source>
</reference>
<dbReference type="InterPro" id="IPR012893">
    <property type="entry name" value="HipA-like_C"/>
</dbReference>
<dbReference type="STRING" id="563192.HMPREF0179_03344"/>
<dbReference type="InterPro" id="IPR017508">
    <property type="entry name" value="HipA_N1"/>
</dbReference>
<keyword evidence="2" id="KW-0808">Transferase</keyword>
<feature type="domain" description="HipA N-terminal subdomain 1" evidence="5">
    <location>
        <begin position="12"/>
        <end position="113"/>
    </location>
</feature>
<dbReference type="AlphaFoldDB" id="E5YAX3"/>
<name>E5YAX3_BILW3</name>
<dbReference type="GeneID" id="78087537"/>
<keyword evidence="7" id="KW-1185">Reference proteome</keyword>
<dbReference type="GO" id="GO:0004674">
    <property type="term" value="F:protein serine/threonine kinase activity"/>
    <property type="evidence" value="ECO:0007669"/>
    <property type="project" value="TreeGrafter"/>
</dbReference>
<dbReference type="EMBL" id="ADCP02000004">
    <property type="protein sequence ID" value="EFV42868.1"/>
    <property type="molecule type" value="Genomic_DNA"/>
</dbReference>
<evidence type="ECO:0000259" key="5">
    <source>
        <dbReference type="Pfam" id="PF13657"/>
    </source>
</evidence>